<keyword evidence="2" id="KW-0547">Nucleotide-binding</keyword>
<feature type="compositionally biased region" description="Low complexity" evidence="5">
    <location>
        <begin position="58"/>
        <end position="68"/>
    </location>
</feature>
<dbReference type="InterPro" id="IPR027417">
    <property type="entry name" value="P-loop_NTPase"/>
</dbReference>
<dbReference type="AlphaFoldDB" id="A0A7S1KTJ0"/>
<dbReference type="Pfam" id="PF00406">
    <property type="entry name" value="ADK"/>
    <property type="match status" value="1"/>
</dbReference>
<dbReference type="GO" id="GO:0019205">
    <property type="term" value="F:nucleobase-containing compound kinase activity"/>
    <property type="evidence" value="ECO:0007669"/>
    <property type="project" value="InterPro"/>
</dbReference>
<dbReference type="EMBL" id="HBGD01009233">
    <property type="protein sequence ID" value="CAD9084352.1"/>
    <property type="molecule type" value="Transcribed_RNA"/>
</dbReference>
<keyword evidence="3 4" id="KW-0418">Kinase</keyword>
<evidence type="ECO:0000256" key="5">
    <source>
        <dbReference type="SAM" id="MobiDB-lite"/>
    </source>
</evidence>
<reference evidence="6" key="1">
    <citation type="submission" date="2021-01" db="EMBL/GenBank/DDBJ databases">
        <authorList>
            <person name="Corre E."/>
            <person name="Pelletier E."/>
            <person name="Niang G."/>
            <person name="Scheremetjew M."/>
            <person name="Finn R."/>
            <person name="Kale V."/>
            <person name="Holt S."/>
            <person name="Cochrane G."/>
            <person name="Meng A."/>
            <person name="Brown T."/>
            <person name="Cohen L."/>
        </authorList>
    </citation>
    <scope>NUCLEOTIDE SEQUENCE</scope>
    <source>
        <strain evidence="6">WS</strain>
    </source>
</reference>
<evidence type="ECO:0008006" key="7">
    <source>
        <dbReference type="Google" id="ProtNLM"/>
    </source>
</evidence>
<accession>A0A7S1KTJ0</accession>
<organism evidence="6">
    <name type="scientific">Percolomonas cosmopolitus</name>
    <dbReference type="NCBI Taxonomy" id="63605"/>
    <lineage>
        <taxon>Eukaryota</taxon>
        <taxon>Discoba</taxon>
        <taxon>Heterolobosea</taxon>
        <taxon>Tetramitia</taxon>
        <taxon>Eutetramitia</taxon>
        <taxon>Percolomonadidae</taxon>
        <taxon>Percolomonas</taxon>
    </lineage>
</organism>
<evidence type="ECO:0000256" key="3">
    <source>
        <dbReference type="ARBA" id="ARBA00022777"/>
    </source>
</evidence>
<evidence type="ECO:0000256" key="2">
    <source>
        <dbReference type="ARBA" id="ARBA00022741"/>
    </source>
</evidence>
<dbReference type="Gene3D" id="3.40.50.300">
    <property type="entry name" value="P-loop containing nucleotide triphosphate hydrolases"/>
    <property type="match status" value="1"/>
</dbReference>
<dbReference type="PROSITE" id="PS00113">
    <property type="entry name" value="ADENYLATE_KINASE"/>
    <property type="match status" value="1"/>
</dbReference>
<name>A0A7S1KTJ0_9EUKA</name>
<evidence type="ECO:0000256" key="1">
    <source>
        <dbReference type="ARBA" id="ARBA00022679"/>
    </source>
</evidence>
<proteinExistence type="inferred from homology"/>
<dbReference type="SUPFAM" id="SSF52540">
    <property type="entry name" value="P-loop containing nucleoside triphosphate hydrolases"/>
    <property type="match status" value="1"/>
</dbReference>
<dbReference type="CDD" id="cd01428">
    <property type="entry name" value="ADK"/>
    <property type="match status" value="1"/>
</dbReference>
<evidence type="ECO:0000256" key="4">
    <source>
        <dbReference type="RuleBase" id="RU003330"/>
    </source>
</evidence>
<dbReference type="GO" id="GO:0006139">
    <property type="term" value="P:nucleobase-containing compound metabolic process"/>
    <property type="evidence" value="ECO:0007669"/>
    <property type="project" value="InterPro"/>
</dbReference>
<dbReference type="PRINTS" id="PR00094">
    <property type="entry name" value="ADENYLTKNASE"/>
</dbReference>
<dbReference type="InterPro" id="IPR033690">
    <property type="entry name" value="Adenylat_kinase_CS"/>
</dbReference>
<protein>
    <recommendedName>
        <fullName evidence="7">Adenylate kinase</fullName>
    </recommendedName>
</protein>
<evidence type="ECO:0000313" key="6">
    <source>
        <dbReference type="EMBL" id="CAD9084352.1"/>
    </source>
</evidence>
<dbReference type="InterPro" id="IPR000850">
    <property type="entry name" value="Adenylat/UMP-CMP_kin"/>
</dbReference>
<dbReference type="PANTHER" id="PTHR23359">
    <property type="entry name" value="NUCLEOTIDE KINASE"/>
    <property type="match status" value="1"/>
</dbReference>
<keyword evidence="1 4" id="KW-0808">Transferase</keyword>
<dbReference type="GO" id="GO:0005524">
    <property type="term" value="F:ATP binding"/>
    <property type="evidence" value="ECO:0007669"/>
    <property type="project" value="InterPro"/>
</dbReference>
<feature type="region of interest" description="Disordered" evidence="5">
    <location>
        <begin position="52"/>
        <end position="83"/>
    </location>
</feature>
<comment type="similarity">
    <text evidence="4">Belongs to the adenylate kinase family.</text>
</comment>
<gene>
    <name evidence="6" type="ORF">PCOS0759_LOCUS7606</name>
</gene>
<sequence>MFKKSAPLSTTICSRFCANLAAPQRLAHRRFLSFSHQFQMSSYSTVSPALEPSRLHQHSTTSTISQSQYPKSHPKSTAALSPRAQHQQYNRLLQTQISTTSHGTLQRRIYSTMSQQLDMDCEKHVAFITEEQMRERMREAARRVREEENYLGSSTQTAINPALLNNAQEDPQSLFQSIIAEMEQEIGRENMRFPQEMYFLLGAPGAGKGTMERALSRELNLTSGAIVVSDLLNTLEMQKMKDNGLLINDRVVVEILLRKLLEDQYQGGCIIDGFPRSFVQSNVVSLLYEYIGNWKLEQELACPVKTTSPNNNGHITTKYRKPLFRMLVLYVDEHTSVQRQLARGRKLAENNRRFLETGHGSFEELRKTDCNVDAARTRYKYFAKNAFESLQFLRKKFPFNYIDASGEVNHVEQQVVEEIRMLEGWIERRRRVFVSAIGGME</sequence>